<evidence type="ECO:0000313" key="1">
    <source>
        <dbReference type="EMBL" id="KAF4143241.1"/>
    </source>
</evidence>
<protein>
    <submittedName>
        <fullName evidence="1">Uncharacterized protein</fullName>
    </submittedName>
</protein>
<gene>
    <name evidence="1" type="ORF">GN958_ATG07602</name>
</gene>
<dbReference type="Proteomes" id="UP000704712">
    <property type="component" value="Unassembled WGS sequence"/>
</dbReference>
<proteinExistence type="predicted"/>
<comment type="caution">
    <text evidence="1">The sequence shown here is derived from an EMBL/GenBank/DDBJ whole genome shotgun (WGS) entry which is preliminary data.</text>
</comment>
<name>A0A8S9UR35_PHYIN</name>
<organism evidence="1 2">
    <name type="scientific">Phytophthora infestans</name>
    <name type="common">Potato late blight agent</name>
    <name type="synonym">Botrytis infestans</name>
    <dbReference type="NCBI Taxonomy" id="4787"/>
    <lineage>
        <taxon>Eukaryota</taxon>
        <taxon>Sar</taxon>
        <taxon>Stramenopiles</taxon>
        <taxon>Oomycota</taxon>
        <taxon>Peronosporomycetes</taxon>
        <taxon>Peronosporales</taxon>
        <taxon>Peronosporaceae</taxon>
        <taxon>Phytophthora</taxon>
    </lineage>
</organism>
<dbReference type="EMBL" id="JAACNO010001059">
    <property type="protein sequence ID" value="KAF4143241.1"/>
    <property type="molecule type" value="Genomic_DNA"/>
</dbReference>
<evidence type="ECO:0000313" key="2">
    <source>
        <dbReference type="Proteomes" id="UP000704712"/>
    </source>
</evidence>
<sequence length="84" mass="9810">MELHGIRRSKGTALGSRRWTWELIAAVDVPAGWEKQQKELQKKQKRLPVPKRSDYVPPMRFTANTGYIVFEDRNTVVFYMNSLS</sequence>
<reference evidence="1" key="1">
    <citation type="submission" date="2020-03" db="EMBL/GenBank/DDBJ databases">
        <title>Hybrid Assembly of Korean Phytophthora infestans isolates.</title>
        <authorList>
            <person name="Prokchorchik M."/>
            <person name="Lee Y."/>
            <person name="Seo J."/>
            <person name="Cho J.-H."/>
            <person name="Park Y.-E."/>
            <person name="Jang D.-C."/>
            <person name="Im J.-S."/>
            <person name="Choi J.-G."/>
            <person name="Park H.-J."/>
            <person name="Lee G.-B."/>
            <person name="Lee Y.-G."/>
            <person name="Hong S.-Y."/>
            <person name="Cho K."/>
            <person name="Sohn K.H."/>
        </authorList>
    </citation>
    <scope>NUCLEOTIDE SEQUENCE</scope>
    <source>
        <strain evidence="1">KR_2_A2</strain>
    </source>
</reference>
<accession>A0A8S9UR35</accession>
<dbReference type="AlphaFoldDB" id="A0A8S9UR35"/>